<dbReference type="InterPro" id="IPR003593">
    <property type="entry name" value="AAA+_ATPase"/>
</dbReference>
<evidence type="ECO:0000256" key="7">
    <source>
        <dbReference type="ARBA" id="ARBA00022840"/>
    </source>
</evidence>
<keyword evidence="4" id="KW-0812">Transmembrane</keyword>
<dbReference type="HOGENOM" id="CLU_000604_1_9_1"/>
<organism evidence="10">
    <name type="scientific">Magallana gigas</name>
    <name type="common">Pacific oyster</name>
    <name type="synonym">Crassostrea gigas</name>
    <dbReference type="NCBI Taxonomy" id="29159"/>
    <lineage>
        <taxon>Eukaryota</taxon>
        <taxon>Metazoa</taxon>
        <taxon>Spiralia</taxon>
        <taxon>Lophotrochozoa</taxon>
        <taxon>Mollusca</taxon>
        <taxon>Bivalvia</taxon>
        <taxon>Autobranchia</taxon>
        <taxon>Pteriomorphia</taxon>
        <taxon>Ostreida</taxon>
        <taxon>Ostreoidea</taxon>
        <taxon>Ostreidae</taxon>
        <taxon>Magallana</taxon>
    </lineage>
</organism>
<evidence type="ECO:0000256" key="5">
    <source>
        <dbReference type="ARBA" id="ARBA00022737"/>
    </source>
</evidence>
<dbReference type="FunFam" id="3.40.50.300:FF:000074">
    <property type="entry name" value="Multidrug resistance-associated protein 5 isoform 1"/>
    <property type="match status" value="1"/>
</dbReference>
<keyword evidence="9" id="KW-0472">Membrane</keyword>
<dbReference type="GO" id="GO:0005524">
    <property type="term" value="F:ATP binding"/>
    <property type="evidence" value="ECO:0007669"/>
    <property type="project" value="UniProtKB-KW"/>
</dbReference>
<proteinExistence type="inferred from homology"/>
<dbReference type="AlphaFoldDB" id="K1QB15"/>
<protein>
    <submittedName>
        <fullName evidence="10">Multidrug resistance-associated protein 1</fullName>
    </submittedName>
</protein>
<evidence type="ECO:0000256" key="1">
    <source>
        <dbReference type="ARBA" id="ARBA00004128"/>
    </source>
</evidence>
<dbReference type="InterPro" id="IPR050173">
    <property type="entry name" value="ABC_transporter_C-like"/>
</dbReference>
<dbReference type="InParanoid" id="K1QB15"/>
<dbReference type="Pfam" id="PF00005">
    <property type="entry name" value="ABC_tran"/>
    <property type="match status" value="1"/>
</dbReference>
<evidence type="ECO:0000256" key="9">
    <source>
        <dbReference type="ARBA" id="ARBA00023136"/>
    </source>
</evidence>
<dbReference type="InterPro" id="IPR017871">
    <property type="entry name" value="ABC_transporter-like_CS"/>
</dbReference>
<dbReference type="EMBL" id="JH817637">
    <property type="protein sequence ID" value="EKC31073.1"/>
    <property type="molecule type" value="Genomic_DNA"/>
</dbReference>
<comment type="similarity">
    <text evidence="2">Belongs to the ABC transporter superfamily. ABCC family. Conjugate transporter (TC 3.A.1.208) subfamily.</text>
</comment>
<keyword evidence="5" id="KW-0677">Repeat</keyword>
<evidence type="ECO:0000256" key="4">
    <source>
        <dbReference type="ARBA" id="ARBA00022692"/>
    </source>
</evidence>
<accession>K1QB15</accession>
<keyword evidence="3" id="KW-0813">Transport</keyword>
<dbReference type="PROSITE" id="PS00211">
    <property type="entry name" value="ABC_TRANSPORTER_1"/>
    <property type="match status" value="1"/>
</dbReference>
<dbReference type="Gene3D" id="3.40.50.300">
    <property type="entry name" value="P-loop containing nucleotide triphosphate hydrolases"/>
    <property type="match status" value="1"/>
</dbReference>
<sequence>MKRFKTVSEDDIKKFRDSRQTESTKRNTKWGIKIIQEWSTETFGFEIDFFTIEAADLNSKLSKFYAEARSKITTENTQSEYHKNIMKNIRAAINRHLSDLERDMSILVTQTLNWLVRMTTELETNIIAVERVKEYSEIPREAPLIIAETTPEKTWPQKGEIVFSNYCVRYRDGLDLVLKDITCRIQPSEKIGIVGRTGAGKSSLLLGLFRIIESASGNIYIDGVDISKLGLHHLRSKLTIIPQEPVLFSGTLRMNLDPFDVHLDTTIWRALEHAHLKSFVESLPKKLYHNCTEGGENLSVGQRQLICLARALLRKTQILILDEATAAVDMETDKLIQETIWQEFESCTILTIAHRLNTVLNSNRVMVLDAGRIIEFDSPSKLLSNADSVFFKMACDANLV</sequence>
<dbReference type="InterPro" id="IPR027417">
    <property type="entry name" value="P-loop_NTPase"/>
</dbReference>
<gene>
    <name evidence="10" type="ORF">CGI_10020274</name>
</gene>
<evidence type="ECO:0000313" key="10">
    <source>
        <dbReference type="EMBL" id="EKC31073.1"/>
    </source>
</evidence>
<keyword evidence="7" id="KW-0067">ATP-binding</keyword>
<evidence type="ECO:0000256" key="8">
    <source>
        <dbReference type="ARBA" id="ARBA00022989"/>
    </source>
</evidence>
<dbReference type="PANTHER" id="PTHR24223">
    <property type="entry name" value="ATP-BINDING CASSETTE SUB-FAMILY C"/>
    <property type="match status" value="1"/>
</dbReference>
<dbReference type="CDD" id="cd03244">
    <property type="entry name" value="ABCC_MRP_domain2"/>
    <property type="match status" value="1"/>
</dbReference>
<dbReference type="GO" id="GO:0016887">
    <property type="term" value="F:ATP hydrolysis activity"/>
    <property type="evidence" value="ECO:0007669"/>
    <property type="project" value="InterPro"/>
</dbReference>
<evidence type="ECO:0000256" key="2">
    <source>
        <dbReference type="ARBA" id="ARBA00009726"/>
    </source>
</evidence>
<dbReference type="InterPro" id="IPR003439">
    <property type="entry name" value="ABC_transporter-like_ATP-bd"/>
</dbReference>
<dbReference type="SUPFAM" id="SSF52540">
    <property type="entry name" value="P-loop containing nucleoside triphosphate hydrolases"/>
    <property type="match status" value="1"/>
</dbReference>
<name>K1QB15_MAGGI</name>
<keyword evidence="8" id="KW-1133">Transmembrane helix</keyword>
<dbReference type="PROSITE" id="PS50893">
    <property type="entry name" value="ABC_TRANSPORTER_2"/>
    <property type="match status" value="1"/>
</dbReference>
<keyword evidence="6" id="KW-0547">Nucleotide-binding</keyword>
<dbReference type="GO" id="GO:0042626">
    <property type="term" value="F:ATPase-coupled transmembrane transporter activity"/>
    <property type="evidence" value="ECO:0007669"/>
    <property type="project" value="TreeGrafter"/>
</dbReference>
<evidence type="ECO:0000256" key="3">
    <source>
        <dbReference type="ARBA" id="ARBA00022448"/>
    </source>
</evidence>
<reference evidence="10" key="1">
    <citation type="journal article" date="2012" name="Nature">
        <title>The oyster genome reveals stress adaptation and complexity of shell formation.</title>
        <authorList>
            <person name="Zhang G."/>
            <person name="Fang X."/>
            <person name="Guo X."/>
            <person name="Li L."/>
            <person name="Luo R."/>
            <person name="Xu F."/>
            <person name="Yang P."/>
            <person name="Zhang L."/>
            <person name="Wang X."/>
            <person name="Qi H."/>
            <person name="Xiong Z."/>
            <person name="Que H."/>
            <person name="Xie Y."/>
            <person name="Holland P.W."/>
            <person name="Paps J."/>
            <person name="Zhu Y."/>
            <person name="Wu F."/>
            <person name="Chen Y."/>
            <person name="Wang J."/>
            <person name="Peng C."/>
            <person name="Meng J."/>
            <person name="Yang L."/>
            <person name="Liu J."/>
            <person name="Wen B."/>
            <person name="Zhang N."/>
            <person name="Huang Z."/>
            <person name="Zhu Q."/>
            <person name="Feng Y."/>
            <person name="Mount A."/>
            <person name="Hedgecock D."/>
            <person name="Xu Z."/>
            <person name="Liu Y."/>
            <person name="Domazet-Loso T."/>
            <person name="Du Y."/>
            <person name="Sun X."/>
            <person name="Zhang S."/>
            <person name="Liu B."/>
            <person name="Cheng P."/>
            <person name="Jiang X."/>
            <person name="Li J."/>
            <person name="Fan D."/>
            <person name="Wang W."/>
            <person name="Fu W."/>
            <person name="Wang T."/>
            <person name="Wang B."/>
            <person name="Zhang J."/>
            <person name="Peng Z."/>
            <person name="Li Y."/>
            <person name="Li N."/>
            <person name="Wang J."/>
            <person name="Chen M."/>
            <person name="He Y."/>
            <person name="Tan F."/>
            <person name="Song X."/>
            <person name="Zheng Q."/>
            <person name="Huang R."/>
            <person name="Yang H."/>
            <person name="Du X."/>
            <person name="Chen L."/>
            <person name="Yang M."/>
            <person name="Gaffney P.M."/>
            <person name="Wang S."/>
            <person name="Luo L."/>
            <person name="She Z."/>
            <person name="Ming Y."/>
            <person name="Huang W."/>
            <person name="Zhang S."/>
            <person name="Huang B."/>
            <person name="Zhang Y."/>
            <person name="Qu T."/>
            <person name="Ni P."/>
            <person name="Miao G."/>
            <person name="Wang J."/>
            <person name="Wang Q."/>
            <person name="Steinberg C.E."/>
            <person name="Wang H."/>
            <person name="Li N."/>
            <person name="Qian L."/>
            <person name="Zhang G."/>
            <person name="Li Y."/>
            <person name="Yang H."/>
            <person name="Liu X."/>
            <person name="Wang J."/>
            <person name="Yin Y."/>
            <person name="Wang J."/>
        </authorList>
    </citation>
    <scope>NUCLEOTIDE SEQUENCE [LARGE SCALE GENOMIC DNA]</scope>
    <source>
        <strain evidence="10">05x7-T-G4-1.051#20</strain>
    </source>
</reference>
<dbReference type="GO" id="GO:0005774">
    <property type="term" value="C:vacuolar membrane"/>
    <property type="evidence" value="ECO:0007669"/>
    <property type="project" value="UniProtKB-SubCell"/>
</dbReference>
<dbReference type="SMART" id="SM00382">
    <property type="entry name" value="AAA"/>
    <property type="match status" value="1"/>
</dbReference>
<evidence type="ECO:0000256" key="6">
    <source>
        <dbReference type="ARBA" id="ARBA00022741"/>
    </source>
</evidence>
<dbReference type="PANTHER" id="PTHR24223:SF443">
    <property type="entry name" value="MULTIDRUG-RESISTANCE LIKE PROTEIN 1, ISOFORM I"/>
    <property type="match status" value="1"/>
</dbReference>
<comment type="subcellular location">
    <subcellularLocation>
        <location evidence="1">Vacuole membrane</location>
        <topology evidence="1">Multi-pass membrane protein</topology>
    </subcellularLocation>
</comment>